<keyword evidence="1" id="KW-1133">Transmembrane helix</keyword>
<sequence>MEHESFKLFKTSIAFGLPGILGLIGLYSVVVLLPGDPLGACVGEPGVNATAQPCPCWALSPVKAGAKEWQQASEPACDPLWVVGLATWLIVMSTIDVACKGMREWNATNASRAIDIRSVGMMGSVAESPQRREGLWARVWVCSACFLVAAGLSVFIFARRHWLEGGYAVCVCVPCAMAALDAWDGIRRIDRQGFLPVTLVTNRF</sequence>
<accession>A0A6U4I0J5</accession>
<name>A0A6U4I0J5_HEMAN</name>
<proteinExistence type="predicted"/>
<feature type="transmembrane region" description="Helical" evidence="1">
    <location>
        <begin position="139"/>
        <end position="159"/>
    </location>
</feature>
<dbReference type="EMBL" id="HBFX01017651">
    <property type="protein sequence ID" value="CAD8956133.1"/>
    <property type="molecule type" value="Transcribed_RNA"/>
</dbReference>
<evidence type="ECO:0000256" key="1">
    <source>
        <dbReference type="SAM" id="Phobius"/>
    </source>
</evidence>
<dbReference type="AlphaFoldDB" id="A0A6U4I0J5"/>
<protein>
    <submittedName>
        <fullName evidence="2">Uncharacterized protein</fullName>
    </submittedName>
</protein>
<keyword evidence="1" id="KW-0812">Transmembrane</keyword>
<evidence type="ECO:0000313" key="2">
    <source>
        <dbReference type="EMBL" id="CAD8956133.1"/>
    </source>
</evidence>
<reference evidence="2" key="1">
    <citation type="submission" date="2021-01" db="EMBL/GenBank/DDBJ databases">
        <authorList>
            <person name="Corre E."/>
            <person name="Pelletier E."/>
            <person name="Niang G."/>
            <person name="Scheremetjew M."/>
            <person name="Finn R."/>
            <person name="Kale V."/>
            <person name="Holt S."/>
            <person name="Cochrane G."/>
            <person name="Meng A."/>
            <person name="Brown T."/>
            <person name="Cohen L."/>
        </authorList>
    </citation>
    <scope>NUCLEOTIDE SEQUENCE</scope>
    <source>
        <strain evidence="2">CCMP644</strain>
    </source>
</reference>
<gene>
    <name evidence="2" type="ORF">HAND00432_LOCUS10671</name>
</gene>
<organism evidence="2">
    <name type="scientific">Hemiselmis andersenii</name>
    <name type="common">Cryptophyte alga</name>
    <dbReference type="NCBI Taxonomy" id="464988"/>
    <lineage>
        <taxon>Eukaryota</taxon>
        <taxon>Cryptophyceae</taxon>
        <taxon>Cryptomonadales</taxon>
        <taxon>Hemiselmidaceae</taxon>
        <taxon>Hemiselmis</taxon>
    </lineage>
</organism>
<feature type="transmembrane region" description="Helical" evidence="1">
    <location>
        <begin position="12"/>
        <end position="33"/>
    </location>
</feature>
<keyword evidence="1" id="KW-0472">Membrane</keyword>